<name>A0ABS7C4J7_9BACL</name>
<keyword evidence="1" id="KW-0808">Transferase</keyword>
<dbReference type="SUPFAM" id="SSF69572">
    <property type="entry name" value="Activating enzymes of the ubiquitin-like proteins"/>
    <property type="match status" value="1"/>
</dbReference>
<keyword evidence="1" id="KW-0548">Nucleotidyltransferase</keyword>
<organism evidence="1 2">
    <name type="scientific">Paenibacillus sepulcri</name>
    <dbReference type="NCBI Taxonomy" id="359917"/>
    <lineage>
        <taxon>Bacteria</taxon>
        <taxon>Bacillati</taxon>
        <taxon>Bacillota</taxon>
        <taxon>Bacilli</taxon>
        <taxon>Bacillales</taxon>
        <taxon>Paenibacillaceae</taxon>
        <taxon>Paenibacillus</taxon>
    </lineage>
</organism>
<evidence type="ECO:0000313" key="2">
    <source>
        <dbReference type="Proteomes" id="UP001519887"/>
    </source>
</evidence>
<proteinExistence type="predicted"/>
<comment type="caution">
    <text evidence="1">The sequence shown here is derived from an EMBL/GenBank/DDBJ whole genome shotgun (WGS) entry which is preliminary data.</text>
</comment>
<keyword evidence="2" id="KW-1185">Reference proteome</keyword>
<gene>
    <name evidence="1" type="ORF">K0U00_17480</name>
</gene>
<dbReference type="EMBL" id="JAHZIK010000440">
    <property type="protein sequence ID" value="MBW7455822.1"/>
    <property type="molecule type" value="Genomic_DNA"/>
</dbReference>
<evidence type="ECO:0000313" key="1">
    <source>
        <dbReference type="EMBL" id="MBW7455822.1"/>
    </source>
</evidence>
<sequence length="150" mass="16871">VDLIASMQAAEALKWLSGNAAAMHGTLFQADLWQHRYTPLNVSKSKRSDCPACSRHQYSYLDDNELESAAVSLCGRNTMQISPRQNSKINMDALAARLRQAGKVEQNPFLIRYRRDEQITAVLFPDGRALIQGTEDLVVAKRIYNEIYGI</sequence>
<dbReference type="Proteomes" id="UP001519887">
    <property type="component" value="Unassembled WGS sequence"/>
</dbReference>
<feature type="non-terminal residue" evidence="1">
    <location>
        <position position="1"/>
    </location>
</feature>
<accession>A0ABS7C4J7</accession>
<dbReference type="GO" id="GO:0016779">
    <property type="term" value="F:nucleotidyltransferase activity"/>
    <property type="evidence" value="ECO:0007669"/>
    <property type="project" value="UniProtKB-KW"/>
</dbReference>
<protein>
    <submittedName>
        <fullName evidence="1">Thiazole biosynthesis adenylyltransferase ThiF</fullName>
    </submittedName>
</protein>
<reference evidence="1 2" key="1">
    <citation type="submission" date="2021-07" db="EMBL/GenBank/DDBJ databases">
        <title>Paenibacillus radiodurans sp. nov., isolated from the southeastern edge of Tengger Desert.</title>
        <authorList>
            <person name="Zhang G."/>
        </authorList>
    </citation>
    <scope>NUCLEOTIDE SEQUENCE [LARGE SCALE GENOMIC DNA]</scope>
    <source>
        <strain evidence="1 2">CCM 7311</strain>
    </source>
</reference>
<dbReference type="Gene3D" id="3.40.50.720">
    <property type="entry name" value="NAD(P)-binding Rossmann-like Domain"/>
    <property type="match status" value="1"/>
</dbReference>
<dbReference type="InterPro" id="IPR035985">
    <property type="entry name" value="Ubiquitin-activating_enz"/>
</dbReference>